<name>A0A437QED7_9GAMM</name>
<dbReference type="SMART" id="SM01034">
    <property type="entry name" value="BLUF"/>
    <property type="match status" value="1"/>
</dbReference>
<dbReference type="InterPro" id="IPR036046">
    <property type="entry name" value="Acylphosphatase-like_dom_sf"/>
</dbReference>
<evidence type="ECO:0000313" key="2">
    <source>
        <dbReference type="EMBL" id="RVU32866.1"/>
    </source>
</evidence>
<comment type="caution">
    <text evidence="2">The sequence shown here is derived from an EMBL/GenBank/DDBJ whole genome shotgun (WGS) entry which is preliminary data.</text>
</comment>
<dbReference type="EMBL" id="SACQ01000001">
    <property type="protein sequence ID" value="RVU32866.1"/>
    <property type="molecule type" value="Genomic_DNA"/>
</dbReference>
<dbReference type="InterPro" id="IPR007024">
    <property type="entry name" value="BLUF_domain"/>
</dbReference>
<dbReference type="RefSeq" id="WP_127693034.1">
    <property type="nucleotide sequence ID" value="NZ_SACQ01000001.1"/>
</dbReference>
<evidence type="ECO:0000313" key="3">
    <source>
        <dbReference type="Proteomes" id="UP000282818"/>
    </source>
</evidence>
<accession>A0A437QED7</accession>
<evidence type="ECO:0000259" key="1">
    <source>
        <dbReference type="PROSITE" id="PS50925"/>
    </source>
</evidence>
<dbReference type="AlphaFoldDB" id="A0A437QED7"/>
<dbReference type="Pfam" id="PF04940">
    <property type="entry name" value="BLUF"/>
    <property type="match status" value="1"/>
</dbReference>
<keyword evidence="3" id="KW-1185">Reference proteome</keyword>
<proteinExistence type="predicted"/>
<feature type="domain" description="BLUF" evidence="1">
    <location>
        <begin position="4"/>
        <end position="95"/>
    </location>
</feature>
<gene>
    <name evidence="2" type="ORF">EOE65_04205</name>
</gene>
<dbReference type="PROSITE" id="PS50925">
    <property type="entry name" value="BLUF"/>
    <property type="match status" value="1"/>
</dbReference>
<organism evidence="2 3">
    <name type="scientific">Neptunomonas marina</name>
    <dbReference type="NCBI Taxonomy" id="1815562"/>
    <lineage>
        <taxon>Bacteria</taxon>
        <taxon>Pseudomonadati</taxon>
        <taxon>Pseudomonadota</taxon>
        <taxon>Gammaproteobacteria</taxon>
        <taxon>Oceanospirillales</taxon>
        <taxon>Oceanospirillaceae</taxon>
        <taxon>Neptunomonas</taxon>
    </lineage>
</organism>
<dbReference type="GO" id="GO:0071949">
    <property type="term" value="F:FAD binding"/>
    <property type="evidence" value="ECO:0007669"/>
    <property type="project" value="InterPro"/>
</dbReference>
<dbReference type="GO" id="GO:0009882">
    <property type="term" value="F:blue light photoreceptor activity"/>
    <property type="evidence" value="ECO:0007669"/>
    <property type="project" value="InterPro"/>
</dbReference>
<dbReference type="Gene3D" id="3.30.70.100">
    <property type="match status" value="1"/>
</dbReference>
<protein>
    <submittedName>
        <fullName evidence="2">BLUF domain-containing protein</fullName>
    </submittedName>
</protein>
<dbReference type="Proteomes" id="UP000282818">
    <property type="component" value="Unassembled WGS sequence"/>
</dbReference>
<reference evidence="2 3" key="1">
    <citation type="submission" date="2019-01" db="EMBL/GenBank/DDBJ databases">
        <authorList>
            <person name="Chen W.-M."/>
        </authorList>
    </citation>
    <scope>NUCLEOTIDE SEQUENCE [LARGE SCALE GENOMIC DNA]</scope>
    <source>
        <strain evidence="2 3">HPM-16</strain>
    </source>
</reference>
<dbReference type="SUPFAM" id="SSF54975">
    <property type="entry name" value="Acylphosphatase/BLUF domain-like"/>
    <property type="match status" value="1"/>
</dbReference>
<sequence length="139" mass="15718">MARAVRLVYYSKATRDMSLSDLRDILQTARDNNGDVDVCGMLCYDNRYFLQALEGERAVVNELYLDIADDARHDEIIIISYAEVEKPTFEQWKMGYSAGSDAFYTLLKENGQSEFDPAAMSAKQAVEFLTAMAAFQTEV</sequence>